<dbReference type="PANTHER" id="PTHR38790:SF4">
    <property type="entry name" value="2EXR DOMAIN-CONTAINING PROTEIN"/>
    <property type="match status" value="1"/>
</dbReference>
<organism evidence="1 2">
    <name type="scientific">Phlyctema vagabunda</name>
    <dbReference type="NCBI Taxonomy" id="108571"/>
    <lineage>
        <taxon>Eukaryota</taxon>
        <taxon>Fungi</taxon>
        <taxon>Dikarya</taxon>
        <taxon>Ascomycota</taxon>
        <taxon>Pezizomycotina</taxon>
        <taxon>Leotiomycetes</taxon>
        <taxon>Helotiales</taxon>
        <taxon>Dermateaceae</taxon>
        <taxon>Phlyctema</taxon>
    </lineage>
</organism>
<protein>
    <submittedName>
        <fullName evidence="1">Uncharacterized protein</fullName>
    </submittedName>
</protein>
<evidence type="ECO:0000313" key="2">
    <source>
        <dbReference type="Proteomes" id="UP001629113"/>
    </source>
</evidence>
<keyword evidence="2" id="KW-1185">Reference proteome</keyword>
<proteinExistence type="predicted"/>
<gene>
    <name evidence="1" type="ORF">PVAG01_02698</name>
</gene>
<comment type="caution">
    <text evidence="1">The sequence shown here is derived from an EMBL/GenBank/DDBJ whole genome shotgun (WGS) entry which is preliminary data.</text>
</comment>
<accession>A0ABR4PRC0</accession>
<dbReference type="PANTHER" id="PTHR38790">
    <property type="entry name" value="2EXR DOMAIN-CONTAINING PROTEIN-RELATED"/>
    <property type="match status" value="1"/>
</dbReference>
<dbReference type="Proteomes" id="UP001629113">
    <property type="component" value="Unassembled WGS sequence"/>
</dbReference>
<name>A0ABR4PRC0_9HELO</name>
<sequence length="337" mass="37978">MAAVFRPGKSSSPVLVRKKWPTDFDLPSRTIPKSVVQPAPNIVESACDIDIGKGAERPRVQECNEAVSFHKQFSATKSIDNVDSCSDRQESALLALPYEIRHQIYMLLLDSHAMHHAHLIPLPFRTSTKQHPHTVQSYGFGLPISLSNPFLKHINQPPRPRGKICTALMLSCKRVYLETHKLAFEENEFIFVNWFWSGAYAAYEFSRHLAPWQCVAMRYVGLEVVARDLVPRPGTDSPWEAICAMWSGVRGMTLGIKGPKEIPHAAHGDVLNLDLPWVTQGLLKLGNLRWIELEIEACVDIEAGRAFSQGLQNKLNANRMQDDFVTVTLYDPINEKN</sequence>
<evidence type="ECO:0000313" key="1">
    <source>
        <dbReference type="EMBL" id="KAL3425907.1"/>
    </source>
</evidence>
<reference evidence="1 2" key="1">
    <citation type="submission" date="2024-06" db="EMBL/GenBank/DDBJ databases">
        <title>Complete genome of Phlyctema vagabunda strain 19-DSS-EL-015.</title>
        <authorList>
            <person name="Fiorenzani C."/>
        </authorList>
    </citation>
    <scope>NUCLEOTIDE SEQUENCE [LARGE SCALE GENOMIC DNA]</scope>
    <source>
        <strain evidence="1 2">19-DSS-EL-015</strain>
    </source>
</reference>
<dbReference type="EMBL" id="JBFCZG010000002">
    <property type="protein sequence ID" value="KAL3425907.1"/>
    <property type="molecule type" value="Genomic_DNA"/>
</dbReference>